<organism evidence="3 4">
    <name type="scientific">Candolleomyces aberdarensis</name>
    <dbReference type="NCBI Taxonomy" id="2316362"/>
    <lineage>
        <taxon>Eukaryota</taxon>
        <taxon>Fungi</taxon>
        <taxon>Dikarya</taxon>
        <taxon>Basidiomycota</taxon>
        <taxon>Agaricomycotina</taxon>
        <taxon>Agaricomycetes</taxon>
        <taxon>Agaricomycetidae</taxon>
        <taxon>Agaricales</taxon>
        <taxon>Agaricineae</taxon>
        <taxon>Psathyrellaceae</taxon>
        <taxon>Candolleomyces</taxon>
    </lineage>
</organism>
<evidence type="ECO:0000313" key="4">
    <source>
        <dbReference type="Proteomes" id="UP000290288"/>
    </source>
</evidence>
<evidence type="ECO:0000313" key="3">
    <source>
        <dbReference type="EMBL" id="RXW13338.1"/>
    </source>
</evidence>
<dbReference type="GO" id="GO:0009986">
    <property type="term" value="C:cell surface"/>
    <property type="evidence" value="ECO:0007669"/>
    <property type="project" value="TreeGrafter"/>
</dbReference>
<feature type="compositionally biased region" description="Polar residues" evidence="1">
    <location>
        <begin position="18"/>
        <end position="29"/>
    </location>
</feature>
<keyword evidence="2" id="KW-0812">Transmembrane</keyword>
<evidence type="ECO:0000256" key="2">
    <source>
        <dbReference type="SAM" id="Phobius"/>
    </source>
</evidence>
<evidence type="ECO:0008006" key="5">
    <source>
        <dbReference type="Google" id="ProtNLM"/>
    </source>
</evidence>
<feature type="compositionally biased region" description="Gly residues" evidence="1">
    <location>
        <begin position="246"/>
        <end position="260"/>
    </location>
</feature>
<evidence type="ECO:0000256" key="1">
    <source>
        <dbReference type="SAM" id="MobiDB-lite"/>
    </source>
</evidence>
<feature type="transmembrane region" description="Helical" evidence="2">
    <location>
        <begin position="274"/>
        <end position="295"/>
    </location>
</feature>
<dbReference type="Proteomes" id="UP000290288">
    <property type="component" value="Unassembled WGS sequence"/>
</dbReference>
<feature type="region of interest" description="Disordered" evidence="1">
    <location>
        <begin position="1"/>
        <end position="41"/>
    </location>
</feature>
<dbReference type="GO" id="GO:0030427">
    <property type="term" value="C:site of polarized growth"/>
    <property type="evidence" value="ECO:0007669"/>
    <property type="project" value="TreeGrafter"/>
</dbReference>
<protein>
    <recommendedName>
        <fullName evidence="5">Mid2 domain-containing protein</fullName>
    </recommendedName>
</protein>
<dbReference type="EMBL" id="SDEE01000946">
    <property type="protein sequence ID" value="RXW13338.1"/>
    <property type="molecule type" value="Genomic_DNA"/>
</dbReference>
<dbReference type="OrthoDB" id="3366093at2759"/>
<dbReference type="GO" id="GO:0005034">
    <property type="term" value="F:osmosensor activity"/>
    <property type="evidence" value="ECO:0007669"/>
    <property type="project" value="InterPro"/>
</dbReference>
<dbReference type="GO" id="GO:0005886">
    <property type="term" value="C:plasma membrane"/>
    <property type="evidence" value="ECO:0007669"/>
    <property type="project" value="InterPro"/>
</dbReference>
<accession>A0A4V1Q1Z8</accession>
<dbReference type="STRING" id="2316362.A0A4V1Q1Z8"/>
<comment type="caution">
    <text evidence="3">The sequence shown here is derived from an EMBL/GenBank/DDBJ whole genome shotgun (WGS) entry which is preliminary data.</text>
</comment>
<dbReference type="GO" id="GO:0031505">
    <property type="term" value="P:fungal-type cell wall organization"/>
    <property type="evidence" value="ECO:0007669"/>
    <property type="project" value="TreeGrafter"/>
</dbReference>
<keyword evidence="2" id="KW-0472">Membrane</keyword>
<dbReference type="GO" id="GO:0005576">
    <property type="term" value="C:extracellular region"/>
    <property type="evidence" value="ECO:0007669"/>
    <property type="project" value="TreeGrafter"/>
</dbReference>
<dbReference type="PANTHER" id="PTHR35778:SF1">
    <property type="entry name" value="SIGNALING MUCIN HKR1-RELATED"/>
    <property type="match status" value="1"/>
</dbReference>
<dbReference type="InterPro" id="IPR039295">
    <property type="entry name" value="MSB2"/>
</dbReference>
<reference evidence="3 4" key="1">
    <citation type="submission" date="2019-01" db="EMBL/GenBank/DDBJ databases">
        <title>Draft genome sequence of Psathyrella aberdarensis IHI B618.</title>
        <authorList>
            <person name="Buettner E."/>
            <person name="Kellner H."/>
        </authorList>
    </citation>
    <scope>NUCLEOTIDE SEQUENCE [LARGE SCALE GENOMIC DNA]</scope>
    <source>
        <strain evidence="3 4">IHI B618</strain>
    </source>
</reference>
<dbReference type="PANTHER" id="PTHR35778">
    <property type="entry name" value="SIGNALING MUCIN HKR1-RELATED"/>
    <property type="match status" value="1"/>
</dbReference>
<proteinExistence type="predicted"/>
<name>A0A4V1Q1Z8_9AGAR</name>
<dbReference type="GO" id="GO:0007232">
    <property type="term" value="P:osmosensory signaling pathway via Sho1 osmosensor"/>
    <property type="evidence" value="ECO:0007669"/>
    <property type="project" value="InterPro"/>
</dbReference>
<dbReference type="GO" id="GO:0006972">
    <property type="term" value="P:hyperosmotic response"/>
    <property type="evidence" value="ECO:0007669"/>
    <property type="project" value="TreeGrafter"/>
</dbReference>
<dbReference type="GO" id="GO:0030010">
    <property type="term" value="P:establishment of cell polarity"/>
    <property type="evidence" value="ECO:0007669"/>
    <property type="project" value="TreeGrafter"/>
</dbReference>
<dbReference type="GO" id="GO:0001402">
    <property type="term" value="P:signal transduction involved in filamentous growth"/>
    <property type="evidence" value="ECO:0007669"/>
    <property type="project" value="TreeGrafter"/>
</dbReference>
<sequence length="393" mass="42189">MTVRSKESESSVIGFPSATDSSTASETGQPTSVSSTEVPTSTVEVNPELTFILTATSLAIATNLESTSLVQTLSDPDQATTTVESVAPAATNALADTPLPVGMPSRIYPRDRLTETTSLDGYSLISILYNRDLNWPFVVENELSSSQIFGYTPVIIATALDIPSQNVLTFALQVHVPVTYKSANDATELGTIWLGYIPSDLVDTLAAQMKARSSKFYTGVTDPRAQGLAQRVNTGFSLLSVSPNQGSGGTGGDSGTGTLGTTGATADGKSRQDAIIGVVSALGAIAVFVLVFLLYRTMKRRRELAHRRLSDPPDLMGYRPDGQEFDRDSVGGQRRRSFYYAEDSLRGYSGGQQAMQDDMSYDHRTQGVAQMRSRNVVPNAISAPILRESSMNW</sequence>
<dbReference type="AlphaFoldDB" id="A0A4V1Q1Z8"/>
<keyword evidence="2" id="KW-1133">Transmembrane helix</keyword>
<gene>
    <name evidence="3" type="ORF">EST38_g12517</name>
</gene>
<feature type="region of interest" description="Disordered" evidence="1">
    <location>
        <begin position="243"/>
        <end position="267"/>
    </location>
</feature>
<keyword evidence="4" id="KW-1185">Reference proteome</keyword>
<feature type="compositionally biased region" description="Low complexity" evidence="1">
    <location>
        <begin position="30"/>
        <end position="41"/>
    </location>
</feature>